<dbReference type="AlphaFoldDB" id="A0A841J0D5"/>
<name>A0A841J0D5_9SPHN</name>
<protein>
    <recommendedName>
        <fullName evidence="3">Flagellar basal body-associated protein FliL</fullName>
    </recommendedName>
</protein>
<keyword evidence="2" id="KW-1185">Reference proteome</keyword>
<gene>
    <name evidence="1" type="ORF">FHS92_002036</name>
</gene>
<organism evidence="1 2">
    <name type="scientific">Sphingobium subterraneum</name>
    <dbReference type="NCBI Taxonomy" id="627688"/>
    <lineage>
        <taxon>Bacteria</taxon>
        <taxon>Pseudomonadati</taxon>
        <taxon>Pseudomonadota</taxon>
        <taxon>Alphaproteobacteria</taxon>
        <taxon>Sphingomonadales</taxon>
        <taxon>Sphingomonadaceae</taxon>
        <taxon>Sphingobium</taxon>
    </lineage>
</organism>
<accession>A0A841J0D5</accession>
<evidence type="ECO:0000313" key="2">
    <source>
        <dbReference type="Proteomes" id="UP000552700"/>
    </source>
</evidence>
<dbReference type="EMBL" id="JACIJP010000002">
    <property type="protein sequence ID" value="MBB6124307.1"/>
    <property type="molecule type" value="Genomic_DNA"/>
</dbReference>
<dbReference type="RefSeq" id="WP_184080107.1">
    <property type="nucleotide sequence ID" value="NZ_JACIJP010000002.1"/>
</dbReference>
<sequence length="148" mass="15348">MKKLLVLILLLVLGAGIGAGAAYGLARVMAPPPAAASHAAKPADVETVFVSAGTILVPIVTGDGSLSGYANFDVQLEVEEEKSAEVTARMPLLLHGINLRAYRTPMAAGKQKILPDLDVFSRMVMNAATEALGKGVVKRAVVMSAKPV</sequence>
<comment type="caution">
    <text evidence="1">The sequence shown here is derived from an EMBL/GenBank/DDBJ whole genome shotgun (WGS) entry which is preliminary data.</text>
</comment>
<dbReference type="Proteomes" id="UP000552700">
    <property type="component" value="Unassembled WGS sequence"/>
</dbReference>
<reference evidence="1 2" key="1">
    <citation type="submission" date="2020-08" db="EMBL/GenBank/DDBJ databases">
        <title>Genomic Encyclopedia of Type Strains, Phase IV (KMG-IV): sequencing the most valuable type-strain genomes for metagenomic binning, comparative biology and taxonomic classification.</title>
        <authorList>
            <person name="Goeker M."/>
        </authorList>
    </citation>
    <scope>NUCLEOTIDE SEQUENCE [LARGE SCALE GENOMIC DNA]</scope>
    <source>
        <strain evidence="1 2">DSM 102255</strain>
    </source>
</reference>
<evidence type="ECO:0000313" key="1">
    <source>
        <dbReference type="EMBL" id="MBB6124307.1"/>
    </source>
</evidence>
<proteinExistence type="predicted"/>
<evidence type="ECO:0008006" key="3">
    <source>
        <dbReference type="Google" id="ProtNLM"/>
    </source>
</evidence>